<feature type="chain" id="PRO_5043758078" evidence="1">
    <location>
        <begin position="19"/>
        <end position="55"/>
    </location>
</feature>
<evidence type="ECO:0000313" key="2">
    <source>
        <dbReference type="EMBL" id="KAJ6809950.1"/>
    </source>
</evidence>
<gene>
    <name evidence="2" type="ORF">M6B38_159505</name>
</gene>
<name>A0AAX6F0L2_IRIPA</name>
<dbReference type="AlphaFoldDB" id="A0AAX6F0L2"/>
<proteinExistence type="predicted"/>
<feature type="signal peptide" evidence="1">
    <location>
        <begin position="1"/>
        <end position="18"/>
    </location>
</feature>
<protein>
    <submittedName>
        <fullName evidence="2">Uncharacterized protein</fullName>
    </submittedName>
</protein>
<comment type="caution">
    <text evidence="2">The sequence shown here is derived from an EMBL/GenBank/DDBJ whole genome shotgun (WGS) entry which is preliminary data.</text>
</comment>
<evidence type="ECO:0000256" key="1">
    <source>
        <dbReference type="SAM" id="SignalP"/>
    </source>
</evidence>
<sequence length="55" mass="6526">MLLLKALLARWLRHLLHFLTVRFKGLDYLSTLVLLNHQFLLQCHRARSHTLLSCT</sequence>
<reference evidence="2" key="1">
    <citation type="journal article" date="2023" name="GigaByte">
        <title>Genome assembly of the bearded iris, Iris pallida Lam.</title>
        <authorList>
            <person name="Bruccoleri R.E."/>
            <person name="Oakeley E.J."/>
            <person name="Faust A.M.E."/>
            <person name="Altorfer M."/>
            <person name="Dessus-Babus S."/>
            <person name="Burckhardt D."/>
            <person name="Oertli M."/>
            <person name="Naumann U."/>
            <person name="Petersen F."/>
            <person name="Wong J."/>
        </authorList>
    </citation>
    <scope>NUCLEOTIDE SEQUENCE</scope>
    <source>
        <strain evidence="2">GSM-AAB239-AS_SAM_17_03QT</strain>
    </source>
</reference>
<accession>A0AAX6F0L2</accession>
<organism evidence="2 3">
    <name type="scientific">Iris pallida</name>
    <name type="common">Sweet iris</name>
    <dbReference type="NCBI Taxonomy" id="29817"/>
    <lineage>
        <taxon>Eukaryota</taxon>
        <taxon>Viridiplantae</taxon>
        <taxon>Streptophyta</taxon>
        <taxon>Embryophyta</taxon>
        <taxon>Tracheophyta</taxon>
        <taxon>Spermatophyta</taxon>
        <taxon>Magnoliopsida</taxon>
        <taxon>Liliopsida</taxon>
        <taxon>Asparagales</taxon>
        <taxon>Iridaceae</taxon>
        <taxon>Iridoideae</taxon>
        <taxon>Irideae</taxon>
        <taxon>Iris</taxon>
    </lineage>
</organism>
<dbReference type="Proteomes" id="UP001140949">
    <property type="component" value="Unassembled WGS sequence"/>
</dbReference>
<dbReference type="EMBL" id="JANAVB010032655">
    <property type="protein sequence ID" value="KAJ6809950.1"/>
    <property type="molecule type" value="Genomic_DNA"/>
</dbReference>
<keyword evidence="1" id="KW-0732">Signal</keyword>
<evidence type="ECO:0000313" key="3">
    <source>
        <dbReference type="Proteomes" id="UP001140949"/>
    </source>
</evidence>
<keyword evidence="3" id="KW-1185">Reference proteome</keyword>
<reference evidence="2" key="2">
    <citation type="submission" date="2023-04" db="EMBL/GenBank/DDBJ databases">
        <authorList>
            <person name="Bruccoleri R.E."/>
            <person name="Oakeley E.J."/>
            <person name="Faust A.-M."/>
            <person name="Dessus-Babus S."/>
            <person name="Altorfer M."/>
            <person name="Burckhardt D."/>
            <person name="Oertli M."/>
            <person name="Naumann U."/>
            <person name="Petersen F."/>
            <person name="Wong J."/>
        </authorList>
    </citation>
    <scope>NUCLEOTIDE SEQUENCE</scope>
    <source>
        <strain evidence="2">GSM-AAB239-AS_SAM_17_03QT</strain>
        <tissue evidence="2">Leaf</tissue>
    </source>
</reference>